<evidence type="ECO:0000313" key="15">
    <source>
        <dbReference type="Proteomes" id="UP000676409"/>
    </source>
</evidence>
<keyword evidence="11" id="KW-0407">Ion channel</keyword>
<evidence type="ECO:0000256" key="6">
    <source>
        <dbReference type="ARBA" id="ARBA00022826"/>
    </source>
</evidence>
<evidence type="ECO:0000256" key="11">
    <source>
        <dbReference type="ARBA" id="ARBA00023303"/>
    </source>
</evidence>
<dbReference type="Pfam" id="PF06736">
    <property type="entry name" value="TMEM175"/>
    <property type="match status" value="1"/>
</dbReference>
<comment type="similarity">
    <text evidence="2">Belongs to the TMEM175 family.</text>
</comment>
<keyword evidence="10 13" id="KW-0472">Membrane</keyword>
<comment type="subcellular location">
    <subcellularLocation>
        <location evidence="1">Membrane</location>
        <topology evidence="1">Multi-pass membrane protein</topology>
    </subcellularLocation>
</comment>
<sequence>MIAIIITIMVLDLRPPVSGEPSALLALWPVLLSYALSFVLVAIYWVNHHHLLQAARRVGPTTLWLNLHLLFWLSLFPFATAYLGAMRGTAFPIAVYAGLSEVVAFAYLLLARDLTRRNFDAQQIAGPARRHQFKNFAAMLATGAAIPVVYLSRPLALILLAAPAAAYFIPDVPAPPPRFPK</sequence>
<keyword evidence="15" id="KW-1185">Reference proteome</keyword>
<protein>
    <submittedName>
        <fullName evidence="14">DUF1211 domain-containing protein</fullName>
    </submittedName>
</protein>
<proteinExistence type="inferred from homology"/>
<keyword evidence="5 13" id="KW-0812">Transmembrane</keyword>
<dbReference type="Proteomes" id="UP000676409">
    <property type="component" value="Chromosome"/>
</dbReference>
<dbReference type="KEGG" id="caul:KCG34_06755"/>
<keyword evidence="3" id="KW-0813">Transport</keyword>
<keyword evidence="8 13" id="KW-1133">Transmembrane helix</keyword>
<evidence type="ECO:0000256" key="2">
    <source>
        <dbReference type="ARBA" id="ARBA00006920"/>
    </source>
</evidence>
<keyword evidence="4" id="KW-0633">Potassium transport</keyword>
<feature type="transmembrane region" description="Helical" evidence="13">
    <location>
        <begin position="136"/>
        <end position="169"/>
    </location>
</feature>
<evidence type="ECO:0000256" key="4">
    <source>
        <dbReference type="ARBA" id="ARBA00022538"/>
    </source>
</evidence>
<name>A0A975G2A9_9CAUL</name>
<dbReference type="InterPro" id="IPR010617">
    <property type="entry name" value="TMEM175-like"/>
</dbReference>
<evidence type="ECO:0000256" key="5">
    <source>
        <dbReference type="ARBA" id="ARBA00022692"/>
    </source>
</evidence>
<feature type="transmembrane region" description="Helical" evidence="13">
    <location>
        <begin position="23"/>
        <end position="46"/>
    </location>
</feature>
<evidence type="ECO:0000256" key="10">
    <source>
        <dbReference type="ARBA" id="ARBA00023136"/>
    </source>
</evidence>
<dbReference type="GO" id="GO:0016020">
    <property type="term" value="C:membrane"/>
    <property type="evidence" value="ECO:0007669"/>
    <property type="project" value="UniProtKB-SubCell"/>
</dbReference>
<evidence type="ECO:0000256" key="1">
    <source>
        <dbReference type="ARBA" id="ARBA00004141"/>
    </source>
</evidence>
<reference evidence="14" key="1">
    <citation type="submission" date="2021-04" db="EMBL/GenBank/DDBJ databases">
        <title>The complete genome sequence of Caulobacter sp. S6.</title>
        <authorList>
            <person name="Tang Y."/>
            <person name="Ouyang W."/>
            <person name="Liu Q."/>
            <person name="Huang B."/>
            <person name="Guo Z."/>
            <person name="Lei P."/>
        </authorList>
    </citation>
    <scope>NUCLEOTIDE SEQUENCE</scope>
    <source>
        <strain evidence="14">S6</strain>
    </source>
</reference>
<organism evidence="14 15">
    <name type="scientific">Phenylobacterium montanum</name>
    <dbReference type="NCBI Taxonomy" id="2823693"/>
    <lineage>
        <taxon>Bacteria</taxon>
        <taxon>Pseudomonadati</taxon>
        <taxon>Pseudomonadota</taxon>
        <taxon>Alphaproteobacteria</taxon>
        <taxon>Caulobacterales</taxon>
        <taxon>Caulobacteraceae</taxon>
        <taxon>Phenylobacterium</taxon>
    </lineage>
</organism>
<accession>A0A975G2A9</accession>
<evidence type="ECO:0000313" key="14">
    <source>
        <dbReference type="EMBL" id="QUD89575.1"/>
    </source>
</evidence>
<evidence type="ECO:0000256" key="13">
    <source>
        <dbReference type="SAM" id="Phobius"/>
    </source>
</evidence>
<dbReference type="GO" id="GO:0005267">
    <property type="term" value="F:potassium channel activity"/>
    <property type="evidence" value="ECO:0007669"/>
    <property type="project" value="UniProtKB-KW"/>
</dbReference>
<evidence type="ECO:0000256" key="7">
    <source>
        <dbReference type="ARBA" id="ARBA00022958"/>
    </source>
</evidence>
<dbReference type="GO" id="GO:0015252">
    <property type="term" value="F:proton channel activity"/>
    <property type="evidence" value="ECO:0007669"/>
    <property type="project" value="InterPro"/>
</dbReference>
<keyword evidence="9" id="KW-0406">Ion transport</keyword>
<dbReference type="AlphaFoldDB" id="A0A975G2A9"/>
<evidence type="ECO:0000256" key="9">
    <source>
        <dbReference type="ARBA" id="ARBA00023065"/>
    </source>
</evidence>
<feature type="transmembrane region" description="Helical" evidence="13">
    <location>
        <begin position="91"/>
        <end position="110"/>
    </location>
</feature>
<gene>
    <name evidence="14" type="ORF">KCG34_06755</name>
</gene>
<keyword evidence="6" id="KW-0631">Potassium channel</keyword>
<feature type="transmembrane region" description="Helical" evidence="13">
    <location>
        <begin position="67"/>
        <end position="85"/>
    </location>
</feature>
<evidence type="ECO:0000256" key="8">
    <source>
        <dbReference type="ARBA" id="ARBA00022989"/>
    </source>
</evidence>
<evidence type="ECO:0000256" key="12">
    <source>
        <dbReference type="ARBA" id="ARBA00034430"/>
    </source>
</evidence>
<comment type="catalytic activity">
    <reaction evidence="12">
        <text>K(+)(in) = K(+)(out)</text>
        <dbReference type="Rhea" id="RHEA:29463"/>
        <dbReference type="ChEBI" id="CHEBI:29103"/>
    </reaction>
</comment>
<dbReference type="RefSeq" id="WP_211939627.1">
    <property type="nucleotide sequence ID" value="NZ_CP073078.1"/>
</dbReference>
<dbReference type="EMBL" id="CP073078">
    <property type="protein sequence ID" value="QUD89575.1"/>
    <property type="molecule type" value="Genomic_DNA"/>
</dbReference>
<keyword evidence="7" id="KW-0630">Potassium</keyword>
<evidence type="ECO:0000256" key="3">
    <source>
        <dbReference type="ARBA" id="ARBA00022448"/>
    </source>
</evidence>